<evidence type="ECO:0000313" key="3">
    <source>
        <dbReference type="Proteomes" id="UP000265520"/>
    </source>
</evidence>
<dbReference type="Proteomes" id="UP000265520">
    <property type="component" value="Unassembled WGS sequence"/>
</dbReference>
<comment type="caution">
    <text evidence="2">The sequence shown here is derived from an EMBL/GenBank/DDBJ whole genome shotgun (WGS) entry which is preliminary data.</text>
</comment>
<protein>
    <submittedName>
        <fullName evidence="2">Uncharacterized protein</fullName>
    </submittedName>
</protein>
<evidence type="ECO:0000256" key="1">
    <source>
        <dbReference type="SAM" id="Coils"/>
    </source>
</evidence>
<evidence type="ECO:0000313" key="2">
    <source>
        <dbReference type="EMBL" id="MCI39644.1"/>
    </source>
</evidence>
<feature type="coiled-coil region" evidence="1">
    <location>
        <begin position="7"/>
        <end position="41"/>
    </location>
</feature>
<dbReference type="EMBL" id="LXQA010269943">
    <property type="protein sequence ID" value="MCI39644.1"/>
    <property type="molecule type" value="Genomic_DNA"/>
</dbReference>
<organism evidence="2 3">
    <name type="scientific">Trifolium medium</name>
    <dbReference type="NCBI Taxonomy" id="97028"/>
    <lineage>
        <taxon>Eukaryota</taxon>
        <taxon>Viridiplantae</taxon>
        <taxon>Streptophyta</taxon>
        <taxon>Embryophyta</taxon>
        <taxon>Tracheophyta</taxon>
        <taxon>Spermatophyta</taxon>
        <taxon>Magnoliopsida</taxon>
        <taxon>eudicotyledons</taxon>
        <taxon>Gunneridae</taxon>
        <taxon>Pentapetalae</taxon>
        <taxon>rosids</taxon>
        <taxon>fabids</taxon>
        <taxon>Fabales</taxon>
        <taxon>Fabaceae</taxon>
        <taxon>Papilionoideae</taxon>
        <taxon>50 kb inversion clade</taxon>
        <taxon>NPAAA clade</taxon>
        <taxon>Hologalegina</taxon>
        <taxon>IRL clade</taxon>
        <taxon>Trifolieae</taxon>
        <taxon>Trifolium</taxon>
    </lineage>
</organism>
<sequence>EETEAKLAEVVKERDALLEQVKELKEKAAQLEEKMKFDEVILISEEEKEVDPAGLYADFSQTDLVKTVLDWQGSVVEVSSSLFRNAIAQIQLLNPNVEFNREGLDEEKEVRDGRIATPPEG</sequence>
<keyword evidence="3" id="KW-1185">Reference proteome</keyword>
<name>A0A392RUB7_9FABA</name>
<dbReference type="AlphaFoldDB" id="A0A392RUB7"/>
<keyword evidence="1" id="KW-0175">Coiled coil</keyword>
<accession>A0A392RUB7</accession>
<reference evidence="2 3" key="1">
    <citation type="journal article" date="2018" name="Front. Plant Sci.">
        <title>Red Clover (Trifolium pratense) and Zigzag Clover (T. medium) - A Picture of Genomic Similarities and Differences.</title>
        <authorList>
            <person name="Dluhosova J."/>
            <person name="Istvanek J."/>
            <person name="Nedelnik J."/>
            <person name="Repkova J."/>
        </authorList>
    </citation>
    <scope>NUCLEOTIDE SEQUENCE [LARGE SCALE GENOMIC DNA]</scope>
    <source>
        <strain evidence="3">cv. 10/8</strain>
        <tissue evidence="2">Leaf</tissue>
    </source>
</reference>
<feature type="non-terminal residue" evidence="2">
    <location>
        <position position="121"/>
    </location>
</feature>
<proteinExistence type="predicted"/>
<feature type="non-terminal residue" evidence="2">
    <location>
        <position position="1"/>
    </location>
</feature>